<gene>
    <name evidence="2" type="ORF">NDEV_1581</name>
</gene>
<dbReference type="Gene3D" id="3.30.1200.10">
    <property type="entry name" value="YggU-like"/>
    <property type="match status" value="1"/>
</dbReference>
<proteinExistence type="inferred from homology"/>
<dbReference type="Proteomes" id="UP000196239">
    <property type="component" value="Chromosome 1"/>
</dbReference>
<evidence type="ECO:0000313" key="3">
    <source>
        <dbReference type="Proteomes" id="UP000196239"/>
    </source>
</evidence>
<dbReference type="AlphaFoldDB" id="A0A128A4Q5"/>
<dbReference type="SMART" id="SM01152">
    <property type="entry name" value="DUF167"/>
    <property type="match status" value="1"/>
</dbReference>
<dbReference type="KEGG" id="ndv:NDEV_1581"/>
<sequence>MYQMFYKVSVSFHKDYLKINGDLIEIGVMVPPVKGKANAEIIKNIAKHLGVPKSHIRIVSGEKSQDKVIEVIS</sequence>
<organism evidence="2 3">
    <name type="scientific">Nitrosotalea devaniterrae</name>
    <dbReference type="NCBI Taxonomy" id="1078905"/>
    <lineage>
        <taxon>Archaea</taxon>
        <taxon>Nitrososphaerota</taxon>
        <taxon>Nitrososphaeria</taxon>
        <taxon>Nitrosotaleales</taxon>
        <taxon>Nitrosotaleaceae</taxon>
        <taxon>Nitrosotalea</taxon>
    </lineage>
</organism>
<name>A0A128A4Q5_9ARCH</name>
<evidence type="ECO:0000313" key="2">
    <source>
        <dbReference type="EMBL" id="CUR52343.1"/>
    </source>
</evidence>
<accession>A0A128A4Q5</accession>
<reference evidence="3" key="1">
    <citation type="submission" date="2015-10" db="EMBL/GenBank/DDBJ databases">
        <authorList>
            <person name="Lehtovirta-Morley L.E."/>
            <person name="Vieille C."/>
        </authorList>
    </citation>
    <scope>NUCLEOTIDE SEQUENCE [LARGE SCALE GENOMIC DNA]</scope>
</reference>
<comment type="similarity">
    <text evidence="1">Belongs to the UPF0235 family.</text>
</comment>
<dbReference type="SUPFAM" id="SSF69786">
    <property type="entry name" value="YggU-like"/>
    <property type="match status" value="1"/>
</dbReference>
<dbReference type="Pfam" id="PF02594">
    <property type="entry name" value="DUF167"/>
    <property type="match status" value="1"/>
</dbReference>
<dbReference type="InterPro" id="IPR036591">
    <property type="entry name" value="YggU-like_sf"/>
</dbReference>
<dbReference type="InterPro" id="IPR003746">
    <property type="entry name" value="DUF167"/>
</dbReference>
<dbReference type="EMBL" id="LN890280">
    <property type="protein sequence ID" value="CUR52343.1"/>
    <property type="molecule type" value="Genomic_DNA"/>
</dbReference>
<keyword evidence="3" id="KW-1185">Reference proteome</keyword>
<protein>
    <submittedName>
        <fullName evidence="2">Uncharacterized protein</fullName>
    </submittedName>
</protein>
<dbReference type="NCBIfam" id="TIGR00251">
    <property type="entry name" value="DUF167 family protein"/>
    <property type="match status" value="1"/>
</dbReference>
<evidence type="ECO:0000256" key="1">
    <source>
        <dbReference type="ARBA" id="ARBA00010364"/>
    </source>
</evidence>